<reference evidence="1" key="2">
    <citation type="submission" date="2025-08" db="UniProtKB">
        <authorList>
            <consortium name="Ensembl"/>
        </authorList>
    </citation>
    <scope>IDENTIFICATION</scope>
</reference>
<protein>
    <submittedName>
        <fullName evidence="1">Uncharacterized protein</fullName>
    </submittedName>
</protein>
<evidence type="ECO:0000313" key="1">
    <source>
        <dbReference type="Ensembl" id="ENSMUNP00000023843.1"/>
    </source>
</evidence>
<reference evidence="1" key="3">
    <citation type="submission" date="2025-09" db="UniProtKB">
        <authorList>
            <consortium name="Ensembl"/>
        </authorList>
    </citation>
    <scope>IDENTIFICATION</scope>
</reference>
<dbReference type="Proteomes" id="UP000694405">
    <property type="component" value="Chromosome 6"/>
</dbReference>
<proteinExistence type="predicted"/>
<accession>A0A8V5GEL3</accession>
<dbReference type="Ensembl" id="ENSMUNT00000029477.1">
    <property type="protein sequence ID" value="ENSMUNP00000023843.1"/>
    <property type="gene ID" value="ENSMUNG00000018825.1"/>
</dbReference>
<keyword evidence="2" id="KW-1185">Reference proteome</keyword>
<name>A0A8V5GEL3_MELUD</name>
<sequence>MSHDFLCENTVFPFVLLIVELGSNRKYLNCLSQHLRSTQETTIPHFQLKPKPVSVPFFSCLLFYLVSLWIFLKSFWENMFLKPQVFKHKSCIMFYLYL</sequence>
<organism evidence="1 2">
    <name type="scientific">Melopsittacus undulatus</name>
    <name type="common">Budgerigar</name>
    <name type="synonym">Psittacus undulatus</name>
    <dbReference type="NCBI Taxonomy" id="13146"/>
    <lineage>
        <taxon>Eukaryota</taxon>
        <taxon>Metazoa</taxon>
        <taxon>Chordata</taxon>
        <taxon>Craniata</taxon>
        <taxon>Vertebrata</taxon>
        <taxon>Euteleostomi</taxon>
        <taxon>Archelosauria</taxon>
        <taxon>Archosauria</taxon>
        <taxon>Dinosauria</taxon>
        <taxon>Saurischia</taxon>
        <taxon>Theropoda</taxon>
        <taxon>Coelurosauria</taxon>
        <taxon>Aves</taxon>
        <taxon>Neognathae</taxon>
        <taxon>Neoaves</taxon>
        <taxon>Telluraves</taxon>
        <taxon>Australaves</taxon>
        <taxon>Psittaciformes</taxon>
        <taxon>Psittaculidae</taxon>
        <taxon>Melopsittacus</taxon>
    </lineage>
</organism>
<evidence type="ECO:0000313" key="2">
    <source>
        <dbReference type="Proteomes" id="UP000694405"/>
    </source>
</evidence>
<dbReference type="AlphaFoldDB" id="A0A8V5GEL3"/>
<reference evidence="1" key="1">
    <citation type="submission" date="2020-03" db="EMBL/GenBank/DDBJ databases">
        <title>Melopsittacus undulatus (budgerigar) genome, bMelUnd1, maternal haplotype with Z.</title>
        <authorList>
            <person name="Gedman G."/>
            <person name="Mountcastle J."/>
            <person name="Haase B."/>
            <person name="Formenti G."/>
            <person name="Wright T."/>
            <person name="Apodaca J."/>
            <person name="Pelan S."/>
            <person name="Chow W."/>
            <person name="Rhie A."/>
            <person name="Howe K."/>
            <person name="Fedrigo O."/>
            <person name="Jarvis E.D."/>
        </authorList>
    </citation>
    <scope>NUCLEOTIDE SEQUENCE [LARGE SCALE GENOMIC DNA]</scope>
</reference>